<organism evidence="1 2">
    <name type="scientific">Laetiporus sulphureus 93-53</name>
    <dbReference type="NCBI Taxonomy" id="1314785"/>
    <lineage>
        <taxon>Eukaryota</taxon>
        <taxon>Fungi</taxon>
        <taxon>Dikarya</taxon>
        <taxon>Basidiomycota</taxon>
        <taxon>Agaricomycotina</taxon>
        <taxon>Agaricomycetes</taxon>
        <taxon>Polyporales</taxon>
        <taxon>Laetiporus</taxon>
    </lineage>
</organism>
<name>A0A165BM31_9APHY</name>
<dbReference type="AlphaFoldDB" id="A0A165BM31"/>
<dbReference type="RefSeq" id="XP_040759035.1">
    <property type="nucleotide sequence ID" value="XM_040906663.1"/>
</dbReference>
<dbReference type="InParanoid" id="A0A165BM31"/>
<protein>
    <submittedName>
        <fullName evidence="1">Uncharacterized protein</fullName>
    </submittedName>
</protein>
<reference evidence="1 2" key="1">
    <citation type="journal article" date="2016" name="Mol. Biol. Evol.">
        <title>Comparative Genomics of Early-Diverging Mushroom-Forming Fungi Provides Insights into the Origins of Lignocellulose Decay Capabilities.</title>
        <authorList>
            <person name="Nagy L.G."/>
            <person name="Riley R."/>
            <person name="Tritt A."/>
            <person name="Adam C."/>
            <person name="Daum C."/>
            <person name="Floudas D."/>
            <person name="Sun H."/>
            <person name="Yadav J.S."/>
            <person name="Pangilinan J."/>
            <person name="Larsson K.H."/>
            <person name="Matsuura K."/>
            <person name="Barry K."/>
            <person name="Labutti K."/>
            <person name="Kuo R."/>
            <person name="Ohm R.A."/>
            <person name="Bhattacharya S.S."/>
            <person name="Shirouzu T."/>
            <person name="Yoshinaga Y."/>
            <person name="Martin F.M."/>
            <person name="Grigoriev I.V."/>
            <person name="Hibbett D.S."/>
        </authorList>
    </citation>
    <scope>NUCLEOTIDE SEQUENCE [LARGE SCALE GENOMIC DNA]</scope>
    <source>
        <strain evidence="1 2">93-53</strain>
    </source>
</reference>
<dbReference type="OrthoDB" id="2801644at2759"/>
<proteinExistence type="predicted"/>
<accession>A0A165BM31</accession>
<dbReference type="Proteomes" id="UP000076871">
    <property type="component" value="Unassembled WGS sequence"/>
</dbReference>
<evidence type="ECO:0000313" key="2">
    <source>
        <dbReference type="Proteomes" id="UP000076871"/>
    </source>
</evidence>
<evidence type="ECO:0000313" key="1">
    <source>
        <dbReference type="EMBL" id="KZT01295.1"/>
    </source>
</evidence>
<sequence length="94" mass="10229">MKTHQPPEEWVCCGLPAKWVLPEGVQLESVAGTYWYKDVLMIGGCMNGFSRRDSLVRHLQTGVCRGDAEVVHAINQGCGALLDSEGVQPSFGPL</sequence>
<gene>
    <name evidence="1" type="ORF">LAESUDRAFT_707678</name>
</gene>
<dbReference type="GeneID" id="63823692"/>
<keyword evidence="2" id="KW-1185">Reference proteome</keyword>
<dbReference type="EMBL" id="KV427667">
    <property type="protein sequence ID" value="KZT01295.1"/>
    <property type="molecule type" value="Genomic_DNA"/>
</dbReference>